<dbReference type="RefSeq" id="WP_060936640.1">
    <property type="nucleotide sequence ID" value="NZ_CP118095.1"/>
</dbReference>
<dbReference type="NCBIfam" id="NF003353">
    <property type="entry name" value="PRK04387.1"/>
    <property type="match status" value="1"/>
</dbReference>
<dbReference type="Gene3D" id="1.10.220.80">
    <property type="entry name" value="BH2638-like"/>
    <property type="match status" value="1"/>
</dbReference>
<dbReference type="AlphaFoldDB" id="A0A133Y2F5"/>
<dbReference type="OrthoDB" id="1649074at2"/>
<dbReference type="InterPro" id="IPR007920">
    <property type="entry name" value="UPF0223"/>
</dbReference>
<evidence type="ECO:0000313" key="1">
    <source>
        <dbReference type="EMBL" id="KXB37346.1"/>
    </source>
</evidence>
<dbReference type="SUPFAM" id="SSF158504">
    <property type="entry name" value="BH2638-like"/>
    <property type="match status" value="1"/>
</dbReference>
<protein>
    <submittedName>
        <fullName evidence="1">Uncharacterized protein</fullName>
    </submittedName>
</protein>
<dbReference type="PIRSF" id="PIRSF037260">
    <property type="entry name" value="UPF0223"/>
    <property type="match status" value="1"/>
</dbReference>
<organism evidence="1 2">
    <name type="scientific">Aerococcus christensenii</name>
    <dbReference type="NCBI Taxonomy" id="87541"/>
    <lineage>
        <taxon>Bacteria</taxon>
        <taxon>Bacillati</taxon>
        <taxon>Bacillota</taxon>
        <taxon>Bacilli</taxon>
        <taxon>Lactobacillales</taxon>
        <taxon>Aerococcaceae</taxon>
        <taxon>Aerococcus</taxon>
    </lineage>
</organism>
<sequence length="91" mass="10517">MNNYSYPLLSGLSNEEISILIDLWVAVEEAYEDQIRAEKFLEKYQAFKRLVPSKVEEKQLGKEFEERSGYSLYQVVQLANTADSKAVLHVD</sequence>
<accession>A0A133Y2F5</accession>
<dbReference type="EMBL" id="LSCQ01000027">
    <property type="protein sequence ID" value="KXB37346.1"/>
    <property type="molecule type" value="Genomic_DNA"/>
</dbReference>
<evidence type="ECO:0000313" key="2">
    <source>
        <dbReference type="Proteomes" id="UP000070422"/>
    </source>
</evidence>
<gene>
    <name evidence="1" type="ORF">HMPREF3187_00612</name>
</gene>
<comment type="caution">
    <text evidence="1">The sequence shown here is derived from an EMBL/GenBank/DDBJ whole genome shotgun (WGS) entry which is preliminary data.</text>
</comment>
<proteinExistence type="predicted"/>
<dbReference type="Proteomes" id="UP000070422">
    <property type="component" value="Unassembled WGS sequence"/>
</dbReference>
<dbReference type="PATRIC" id="fig|87541.4.peg.612"/>
<dbReference type="STRING" id="87541.AWM71_01730"/>
<dbReference type="Pfam" id="PF05256">
    <property type="entry name" value="UPF0223"/>
    <property type="match status" value="1"/>
</dbReference>
<name>A0A133Y2F5_9LACT</name>
<dbReference type="InterPro" id="IPR023324">
    <property type="entry name" value="BH2638-like_sf"/>
</dbReference>
<reference evidence="1 2" key="1">
    <citation type="submission" date="2016-01" db="EMBL/GenBank/DDBJ databases">
        <authorList>
            <person name="Oliw E.H."/>
        </authorList>
    </citation>
    <scope>NUCLEOTIDE SEQUENCE [LARGE SCALE GENOMIC DNA]</scope>
    <source>
        <strain evidence="1 2">KA00635</strain>
    </source>
</reference>